<dbReference type="EMBL" id="JBAPLV010000002">
    <property type="protein sequence ID" value="MEI4277251.1"/>
    <property type="molecule type" value="Genomic_DNA"/>
</dbReference>
<reference evidence="1 2" key="1">
    <citation type="submission" date="2024-03" db="EMBL/GenBank/DDBJ databases">
        <title>Draft genome sequence of Klenkia terrae.</title>
        <authorList>
            <person name="Duangmal K."/>
            <person name="Chantavorakit T."/>
        </authorList>
    </citation>
    <scope>NUCLEOTIDE SEQUENCE [LARGE SCALE GENOMIC DNA]</scope>
    <source>
        <strain evidence="1 2">JCM 17786</strain>
    </source>
</reference>
<dbReference type="Proteomes" id="UP001373496">
    <property type="component" value="Unassembled WGS sequence"/>
</dbReference>
<sequence length="151" mass="15753">MTDDELLDELARMWTDADPVPPGLVDDVLAGLAAAGVGDDVELFALLDPAGTTVAVRAGEPAAALRFSRYGLEMLVRVTVDGDRRRLDGWLAPGGPGTAVLRSGAVELSAPIEETGRFEFPEAAAGSAVLEVRLPADGGRARRVATPSFLL</sequence>
<dbReference type="RefSeq" id="WP_225232866.1">
    <property type="nucleotide sequence ID" value="NZ_JBAPLV010000002.1"/>
</dbReference>
<protein>
    <submittedName>
        <fullName evidence="1">Uncharacterized protein</fullName>
    </submittedName>
</protein>
<keyword evidence="2" id="KW-1185">Reference proteome</keyword>
<name>A0ABU8E0R3_9ACTN</name>
<proteinExistence type="predicted"/>
<organism evidence="1 2">
    <name type="scientific">Klenkia terrae</name>
    <dbReference type="NCBI Taxonomy" id="1052259"/>
    <lineage>
        <taxon>Bacteria</taxon>
        <taxon>Bacillati</taxon>
        <taxon>Actinomycetota</taxon>
        <taxon>Actinomycetes</taxon>
        <taxon>Geodermatophilales</taxon>
        <taxon>Geodermatophilaceae</taxon>
        <taxon>Klenkia</taxon>
    </lineage>
</organism>
<comment type="caution">
    <text evidence="1">The sequence shown here is derived from an EMBL/GenBank/DDBJ whole genome shotgun (WGS) entry which is preliminary data.</text>
</comment>
<accession>A0ABU8E0R3</accession>
<evidence type="ECO:0000313" key="1">
    <source>
        <dbReference type="EMBL" id="MEI4277251.1"/>
    </source>
</evidence>
<gene>
    <name evidence="1" type="ORF">UXQ13_02135</name>
</gene>
<evidence type="ECO:0000313" key="2">
    <source>
        <dbReference type="Proteomes" id="UP001373496"/>
    </source>
</evidence>